<protein>
    <submittedName>
        <fullName evidence="1">Uncharacterized protein</fullName>
    </submittedName>
</protein>
<dbReference type="EMBL" id="LXQA010138410">
    <property type="protein sequence ID" value="MCI23886.1"/>
    <property type="molecule type" value="Genomic_DNA"/>
</dbReference>
<reference evidence="1 2" key="1">
    <citation type="journal article" date="2018" name="Front. Plant Sci.">
        <title>Red Clover (Trifolium pratense) and Zigzag Clover (T. medium) - A Picture of Genomic Similarities and Differences.</title>
        <authorList>
            <person name="Dluhosova J."/>
            <person name="Istvanek J."/>
            <person name="Nedelnik J."/>
            <person name="Repkova J."/>
        </authorList>
    </citation>
    <scope>NUCLEOTIDE SEQUENCE [LARGE SCALE GENOMIC DNA]</scope>
    <source>
        <strain evidence="2">cv. 10/8</strain>
        <tissue evidence="1">Leaf</tissue>
    </source>
</reference>
<comment type="caution">
    <text evidence="1">The sequence shown here is derived from an EMBL/GenBank/DDBJ whole genome shotgun (WGS) entry which is preliminary data.</text>
</comment>
<dbReference type="AlphaFoldDB" id="A0A392QK02"/>
<sequence>QPLLTSCLQFLGRQTFDRWRRFRWNNGHGGFERRRDARSGGQQVRFRRRLGTISELVFLQLGETNSLSQCHRLKGEHLATNRRFKTENKTAQVARWWQANDPKSNC</sequence>
<organism evidence="1 2">
    <name type="scientific">Trifolium medium</name>
    <dbReference type="NCBI Taxonomy" id="97028"/>
    <lineage>
        <taxon>Eukaryota</taxon>
        <taxon>Viridiplantae</taxon>
        <taxon>Streptophyta</taxon>
        <taxon>Embryophyta</taxon>
        <taxon>Tracheophyta</taxon>
        <taxon>Spermatophyta</taxon>
        <taxon>Magnoliopsida</taxon>
        <taxon>eudicotyledons</taxon>
        <taxon>Gunneridae</taxon>
        <taxon>Pentapetalae</taxon>
        <taxon>rosids</taxon>
        <taxon>fabids</taxon>
        <taxon>Fabales</taxon>
        <taxon>Fabaceae</taxon>
        <taxon>Papilionoideae</taxon>
        <taxon>50 kb inversion clade</taxon>
        <taxon>NPAAA clade</taxon>
        <taxon>Hologalegina</taxon>
        <taxon>IRL clade</taxon>
        <taxon>Trifolieae</taxon>
        <taxon>Trifolium</taxon>
    </lineage>
</organism>
<evidence type="ECO:0000313" key="2">
    <source>
        <dbReference type="Proteomes" id="UP000265520"/>
    </source>
</evidence>
<name>A0A392QK02_9FABA</name>
<dbReference type="Proteomes" id="UP000265520">
    <property type="component" value="Unassembled WGS sequence"/>
</dbReference>
<keyword evidence="2" id="KW-1185">Reference proteome</keyword>
<evidence type="ECO:0000313" key="1">
    <source>
        <dbReference type="EMBL" id="MCI23886.1"/>
    </source>
</evidence>
<proteinExistence type="predicted"/>
<feature type="non-terminal residue" evidence="1">
    <location>
        <position position="1"/>
    </location>
</feature>
<accession>A0A392QK02</accession>